<proteinExistence type="predicted"/>
<accession>A0A9N9G2K3</accession>
<dbReference type="Proteomes" id="UP000789508">
    <property type="component" value="Unassembled WGS sequence"/>
</dbReference>
<dbReference type="AlphaFoldDB" id="A0A9N9G2K3"/>
<dbReference type="EMBL" id="CAJVPS010002627">
    <property type="protein sequence ID" value="CAG8572976.1"/>
    <property type="molecule type" value="Genomic_DNA"/>
</dbReference>
<name>A0A9N9G2K3_9GLOM</name>
<organism evidence="3 4">
    <name type="scientific">Ambispora leptoticha</name>
    <dbReference type="NCBI Taxonomy" id="144679"/>
    <lineage>
        <taxon>Eukaryota</taxon>
        <taxon>Fungi</taxon>
        <taxon>Fungi incertae sedis</taxon>
        <taxon>Mucoromycota</taxon>
        <taxon>Glomeromycotina</taxon>
        <taxon>Glomeromycetes</taxon>
        <taxon>Archaeosporales</taxon>
        <taxon>Ambisporaceae</taxon>
        <taxon>Ambispora</taxon>
    </lineage>
</organism>
<reference evidence="3" key="1">
    <citation type="submission" date="2021-06" db="EMBL/GenBank/DDBJ databases">
        <authorList>
            <person name="Kallberg Y."/>
            <person name="Tangrot J."/>
            <person name="Rosling A."/>
        </authorList>
    </citation>
    <scope>NUCLEOTIDE SEQUENCE</scope>
    <source>
        <strain evidence="3">FL130A</strain>
    </source>
</reference>
<evidence type="ECO:0000256" key="2">
    <source>
        <dbReference type="SAM" id="SignalP"/>
    </source>
</evidence>
<protein>
    <submittedName>
        <fullName evidence="3">14183_t:CDS:1</fullName>
    </submittedName>
</protein>
<sequence length="122" mass="13912">MILQKLVWVFSISAICFFATSNAIPVYVKVENSGAKDGGEEPDEMSNASSSSVAKKNVVITKRFRFVNNCILFTINPIGLRHKQDTGNREERFHGRNRSHEELSILRYFTPIVLRIQQRLGK</sequence>
<feature type="chain" id="PRO_5040342614" evidence="2">
    <location>
        <begin position="24"/>
        <end position="122"/>
    </location>
</feature>
<gene>
    <name evidence="3" type="ORF">ALEPTO_LOCUS6901</name>
</gene>
<feature type="signal peptide" evidence="2">
    <location>
        <begin position="1"/>
        <end position="23"/>
    </location>
</feature>
<feature type="region of interest" description="Disordered" evidence="1">
    <location>
        <begin position="34"/>
        <end position="54"/>
    </location>
</feature>
<evidence type="ECO:0000313" key="3">
    <source>
        <dbReference type="EMBL" id="CAG8572976.1"/>
    </source>
</evidence>
<keyword evidence="4" id="KW-1185">Reference proteome</keyword>
<comment type="caution">
    <text evidence="3">The sequence shown here is derived from an EMBL/GenBank/DDBJ whole genome shotgun (WGS) entry which is preliminary data.</text>
</comment>
<keyword evidence="2" id="KW-0732">Signal</keyword>
<evidence type="ECO:0000313" key="4">
    <source>
        <dbReference type="Proteomes" id="UP000789508"/>
    </source>
</evidence>
<evidence type="ECO:0000256" key="1">
    <source>
        <dbReference type="SAM" id="MobiDB-lite"/>
    </source>
</evidence>